<organism evidence="2 3">
    <name type="scientific">Caballeronia mineralivorans PML1(12)</name>
    <dbReference type="NCBI Taxonomy" id="908627"/>
    <lineage>
        <taxon>Bacteria</taxon>
        <taxon>Pseudomonadati</taxon>
        <taxon>Pseudomonadota</taxon>
        <taxon>Betaproteobacteria</taxon>
        <taxon>Burkholderiales</taxon>
        <taxon>Burkholderiaceae</taxon>
        <taxon>Caballeronia</taxon>
    </lineage>
</organism>
<keyword evidence="3" id="KW-1185">Reference proteome</keyword>
<sequence length="168" mass="17485">MKTNSNKGAFEHLQAELARAATGEPMEKSQRAGVPGTQATEAGELDQVELIAQLKSTKVARVDMTKALAPAFDKARALVKSLEAGYATDSDGMTGGDALRKQSLPRKVFVKMEPAPLTGDQITKAASAALSAGAITGAEANHIATHVALNGGKHCDPDLLKKIGSHVK</sequence>
<proteinExistence type="predicted"/>
<dbReference type="EMBL" id="AEJF01000194">
    <property type="protein sequence ID" value="KLU21969.1"/>
    <property type="molecule type" value="Genomic_DNA"/>
</dbReference>
<dbReference type="Proteomes" id="UP000035963">
    <property type="component" value="Unassembled WGS sequence"/>
</dbReference>
<name>A0A0J1CN48_9BURK</name>
<accession>A0A0J1CN48</accession>
<reference evidence="2 3" key="1">
    <citation type="journal article" date="2015" name="Genome Announc.">
        <title>Draft Genome Sequence of Burkholderia sp. Strain PML1(12), an Ectomycorrhizosphere-Inhabiting Bacterium with Effective Mineral-Weathering Ability.</title>
        <authorList>
            <person name="Uroz S."/>
            <person name="Oger P."/>
        </authorList>
    </citation>
    <scope>NUCLEOTIDE SEQUENCE [LARGE SCALE GENOMIC DNA]</scope>
    <source>
        <strain evidence="3">PML1(12)</strain>
    </source>
</reference>
<gene>
    <name evidence="2" type="ORF">EOS_33040</name>
</gene>
<evidence type="ECO:0000256" key="1">
    <source>
        <dbReference type="SAM" id="MobiDB-lite"/>
    </source>
</evidence>
<evidence type="ECO:0000313" key="3">
    <source>
        <dbReference type="Proteomes" id="UP000035963"/>
    </source>
</evidence>
<dbReference type="AlphaFoldDB" id="A0A0J1CN48"/>
<protein>
    <submittedName>
        <fullName evidence="2">Uncharacterized protein</fullName>
    </submittedName>
</protein>
<feature type="region of interest" description="Disordered" evidence="1">
    <location>
        <begin position="21"/>
        <end position="41"/>
    </location>
</feature>
<dbReference type="PATRIC" id="fig|908627.4.peg.7382"/>
<comment type="caution">
    <text evidence="2">The sequence shown here is derived from an EMBL/GenBank/DDBJ whole genome shotgun (WGS) entry which is preliminary data.</text>
</comment>
<dbReference type="RefSeq" id="WP_047896418.1">
    <property type="nucleotide sequence ID" value="NZ_AEJF01000194.1"/>
</dbReference>
<evidence type="ECO:0000313" key="2">
    <source>
        <dbReference type="EMBL" id="KLU21969.1"/>
    </source>
</evidence>